<protein>
    <recommendedName>
        <fullName evidence="4">Phage tail protein</fullName>
    </recommendedName>
</protein>
<reference evidence="2 3" key="1">
    <citation type="submission" date="2020-05" db="EMBL/GenBank/DDBJ databases">
        <title>Descriptions of Corynebacterium xxxx sp. nov., Corynebacterium yyyy sp. nov. and Corynebacterium zzzz sp. nov.</title>
        <authorList>
            <person name="Zhang G."/>
        </authorList>
    </citation>
    <scope>NUCLEOTIDE SEQUENCE [LARGE SCALE GENOMIC DNA]</scope>
    <source>
        <strain evidence="3">zg-915</strain>
    </source>
</reference>
<dbReference type="Proteomes" id="UP000581408">
    <property type="component" value="Unassembled WGS sequence"/>
</dbReference>
<dbReference type="EMBL" id="JABFEE010000001">
    <property type="protein sequence ID" value="MBA1834165.1"/>
    <property type="molecule type" value="Genomic_DNA"/>
</dbReference>
<name>A0A838CGR7_9CORY</name>
<dbReference type="AlphaFoldDB" id="A0A838CGR7"/>
<evidence type="ECO:0008006" key="4">
    <source>
        <dbReference type="Google" id="ProtNLM"/>
    </source>
</evidence>
<feature type="region of interest" description="Disordered" evidence="1">
    <location>
        <begin position="215"/>
        <end position="234"/>
    </location>
</feature>
<proteinExistence type="predicted"/>
<dbReference type="RefSeq" id="WP_181193774.1">
    <property type="nucleotide sequence ID" value="NZ_JABFEE010000001.1"/>
</dbReference>
<organism evidence="2 3">
    <name type="scientific">Corynebacterium wankanglinii</name>
    <dbReference type="NCBI Taxonomy" id="2735136"/>
    <lineage>
        <taxon>Bacteria</taxon>
        <taxon>Bacillati</taxon>
        <taxon>Actinomycetota</taxon>
        <taxon>Actinomycetes</taxon>
        <taxon>Mycobacteriales</taxon>
        <taxon>Corynebacteriaceae</taxon>
        <taxon>Corynebacterium</taxon>
    </lineage>
</organism>
<feature type="compositionally biased region" description="Polar residues" evidence="1">
    <location>
        <begin position="215"/>
        <end position="225"/>
    </location>
</feature>
<evidence type="ECO:0000256" key="1">
    <source>
        <dbReference type="SAM" id="MobiDB-lite"/>
    </source>
</evidence>
<gene>
    <name evidence="2" type="ORF">HMC16_00185</name>
</gene>
<evidence type="ECO:0000313" key="3">
    <source>
        <dbReference type="Proteomes" id="UP000581408"/>
    </source>
</evidence>
<evidence type="ECO:0000313" key="2">
    <source>
        <dbReference type="EMBL" id="MBA1834165.1"/>
    </source>
</evidence>
<comment type="caution">
    <text evidence="2">The sequence shown here is derived from an EMBL/GenBank/DDBJ whole genome shotgun (WGS) entry which is preliminary data.</text>
</comment>
<sequence length="234" mass="25063">MTTPIQQVGRNRSQVMTGAPDVKYSGGFWIGDPVYDPEQFPKSAKEEGNEAAARFGAVSAGFITREGVNENSERSTDKLLDWNLDVIDVVTTDFSTTLTVTFAESMNAAVLKFIYGDENVTVDEEAGEVYIRKTADDLPTKSLMFDLKGKNGARGRGFAAEATVQTVGEIAYVKDGLIQYQTTIDVLNDVTGAFLHTWFSKGGVTRASRVEANTGSTIAGGSTVNPPAPAGDTN</sequence>
<accession>A0A838CGR7</accession>